<dbReference type="SUPFAM" id="SSF53335">
    <property type="entry name" value="S-adenosyl-L-methionine-dependent methyltransferases"/>
    <property type="match status" value="1"/>
</dbReference>
<dbReference type="GO" id="GO:0032259">
    <property type="term" value="P:methylation"/>
    <property type="evidence" value="ECO:0007669"/>
    <property type="project" value="UniProtKB-KW"/>
</dbReference>
<protein>
    <submittedName>
        <fullName evidence="5">Class I SAM-dependent methyltransferase</fullName>
    </submittedName>
</protein>
<keyword evidence="1 5" id="KW-0489">Methyltransferase</keyword>
<keyword evidence="3" id="KW-0949">S-adenosyl-L-methionine</keyword>
<feature type="domain" description="Methyltransferase type 11" evidence="4">
    <location>
        <begin position="45"/>
        <end position="137"/>
    </location>
</feature>
<organism evidence="5 6">
    <name type="scientific">Cellulomonas rhizosphaerae</name>
    <dbReference type="NCBI Taxonomy" id="2293719"/>
    <lineage>
        <taxon>Bacteria</taxon>
        <taxon>Bacillati</taxon>
        <taxon>Actinomycetota</taxon>
        <taxon>Actinomycetes</taxon>
        <taxon>Micrococcales</taxon>
        <taxon>Cellulomonadaceae</taxon>
        <taxon>Cellulomonas</taxon>
    </lineage>
</organism>
<dbReference type="OrthoDB" id="21342at2"/>
<evidence type="ECO:0000256" key="3">
    <source>
        <dbReference type="ARBA" id="ARBA00022691"/>
    </source>
</evidence>
<dbReference type="RefSeq" id="WP_118768669.1">
    <property type="nucleotide sequence ID" value="NZ_QWKP01000223.1"/>
</dbReference>
<accession>A0A413RGY2</accession>
<dbReference type="Proteomes" id="UP000283374">
    <property type="component" value="Unassembled WGS sequence"/>
</dbReference>
<evidence type="ECO:0000313" key="6">
    <source>
        <dbReference type="Proteomes" id="UP000283374"/>
    </source>
</evidence>
<name>A0A413RGY2_9CELL</name>
<dbReference type="Pfam" id="PF08241">
    <property type="entry name" value="Methyltransf_11"/>
    <property type="match status" value="1"/>
</dbReference>
<comment type="caution">
    <text evidence="5">The sequence shown here is derived from an EMBL/GenBank/DDBJ whole genome shotgun (WGS) entry which is preliminary data.</text>
</comment>
<keyword evidence="2 5" id="KW-0808">Transferase</keyword>
<dbReference type="PANTHER" id="PTHR43464:SF19">
    <property type="entry name" value="UBIQUINONE BIOSYNTHESIS O-METHYLTRANSFERASE, MITOCHONDRIAL"/>
    <property type="match status" value="1"/>
</dbReference>
<dbReference type="AlphaFoldDB" id="A0A413RGY2"/>
<evidence type="ECO:0000256" key="2">
    <source>
        <dbReference type="ARBA" id="ARBA00022679"/>
    </source>
</evidence>
<proteinExistence type="predicted"/>
<keyword evidence="6" id="KW-1185">Reference proteome</keyword>
<dbReference type="GO" id="GO:0008757">
    <property type="term" value="F:S-adenosylmethionine-dependent methyltransferase activity"/>
    <property type="evidence" value="ECO:0007669"/>
    <property type="project" value="InterPro"/>
</dbReference>
<evidence type="ECO:0000313" key="5">
    <source>
        <dbReference type="EMBL" id="RHA37057.1"/>
    </source>
</evidence>
<dbReference type="Gene3D" id="3.40.50.150">
    <property type="entry name" value="Vaccinia Virus protein VP39"/>
    <property type="match status" value="1"/>
</dbReference>
<evidence type="ECO:0000259" key="4">
    <source>
        <dbReference type="Pfam" id="PF08241"/>
    </source>
</evidence>
<evidence type="ECO:0000256" key="1">
    <source>
        <dbReference type="ARBA" id="ARBA00022603"/>
    </source>
</evidence>
<reference evidence="5 6" key="1">
    <citation type="submission" date="2018-08" db="EMBL/GenBank/DDBJ databases">
        <title>Cellulomonas rhizosphaerae sp. nov., a novel actinomycete isolated from soil.</title>
        <authorList>
            <person name="Tian Y."/>
        </authorList>
    </citation>
    <scope>NUCLEOTIDE SEQUENCE [LARGE SCALE GENOMIC DNA]</scope>
    <source>
        <strain evidence="5 6">NEAU-TCZ24</strain>
    </source>
</reference>
<dbReference type="InterPro" id="IPR013216">
    <property type="entry name" value="Methyltransf_11"/>
</dbReference>
<dbReference type="CDD" id="cd02440">
    <property type="entry name" value="AdoMet_MTases"/>
    <property type="match status" value="1"/>
</dbReference>
<gene>
    <name evidence="5" type="ORF">D1825_17325</name>
</gene>
<dbReference type="PANTHER" id="PTHR43464">
    <property type="entry name" value="METHYLTRANSFERASE"/>
    <property type="match status" value="1"/>
</dbReference>
<sequence>MTSWDEQADTFDDSPDHGLTDPTVRAAWQHLLLPLMPRPESRVADIGCGTGSLAVLLAGAGHSVSGIDLSPRMIARARAKAAGLAVDLAVGDASAPPWDDGRFDVVLSRHVLWALPDPAAALRRWVRLLADDGILVLVEGRWRTGAGLRADEARALVLAERGEAAVTRLDDPALWGGAIDDERYLLVSRA</sequence>
<dbReference type="InterPro" id="IPR029063">
    <property type="entry name" value="SAM-dependent_MTases_sf"/>
</dbReference>
<dbReference type="EMBL" id="QWKP01000223">
    <property type="protein sequence ID" value="RHA37057.1"/>
    <property type="molecule type" value="Genomic_DNA"/>
</dbReference>